<dbReference type="EMBL" id="LO017727">
    <property type="protein sequence ID" value="CRH04409.1"/>
    <property type="molecule type" value="Genomic_DNA"/>
</dbReference>
<dbReference type="InterPro" id="IPR035965">
    <property type="entry name" value="PAS-like_dom_sf"/>
</dbReference>
<evidence type="ECO:0000313" key="4">
    <source>
        <dbReference type="EMBL" id="CRH04409.1"/>
    </source>
</evidence>
<feature type="coiled-coil region" evidence="1">
    <location>
        <begin position="158"/>
        <end position="189"/>
    </location>
</feature>
<proteinExistence type="predicted"/>
<dbReference type="InterPro" id="IPR000014">
    <property type="entry name" value="PAS"/>
</dbReference>
<dbReference type="Pfam" id="PF01740">
    <property type="entry name" value="STAS"/>
    <property type="match status" value="1"/>
</dbReference>
<protein>
    <recommendedName>
        <fullName evidence="5">Anti-sigma factor antagonist</fullName>
    </recommendedName>
</protein>
<dbReference type="CDD" id="cd07043">
    <property type="entry name" value="STAS_anti-anti-sigma_factors"/>
    <property type="match status" value="1"/>
</dbReference>
<dbReference type="SUPFAM" id="SSF52091">
    <property type="entry name" value="SpoIIaa-like"/>
    <property type="match status" value="1"/>
</dbReference>
<reference evidence="4" key="1">
    <citation type="submission" date="2015-04" db="EMBL/GenBank/DDBJ databases">
        <authorList>
            <person name="Syromyatnikov M.Y."/>
            <person name="Popov V.N."/>
        </authorList>
    </citation>
    <scope>NUCLEOTIDE SEQUENCE</scope>
    <source>
        <strain evidence="4">MO-1</strain>
    </source>
</reference>
<dbReference type="AlphaFoldDB" id="A0A1S7LEE1"/>
<feature type="domain" description="PAS" evidence="2">
    <location>
        <begin position="182"/>
        <end position="252"/>
    </location>
</feature>
<evidence type="ECO:0000259" key="3">
    <source>
        <dbReference type="PROSITE" id="PS50801"/>
    </source>
</evidence>
<name>A0A1S7LEE1_MAGMO</name>
<dbReference type="SMART" id="SM00091">
    <property type="entry name" value="PAS"/>
    <property type="match status" value="1"/>
</dbReference>
<keyword evidence="1" id="KW-0175">Coiled coil</keyword>
<gene>
    <name evidence="4" type="ORF">MAGMO_0195</name>
</gene>
<dbReference type="InterPro" id="IPR036513">
    <property type="entry name" value="STAS_dom_sf"/>
</dbReference>
<dbReference type="CDD" id="cd00130">
    <property type="entry name" value="PAS"/>
    <property type="match status" value="1"/>
</dbReference>
<evidence type="ECO:0000256" key="1">
    <source>
        <dbReference type="SAM" id="Coils"/>
    </source>
</evidence>
<sequence>MCWDEQGCEMNQIVQNENLCLTEEQDHYLLTLYPPFSPDIYQEVKCACKHASGCKRVVINLSGTRYLDSTGMGVLLLIRTELSGKISKISVAGLSCDMQRLFLVSHFSEFFTIESMPIEVNSGQFEELSEKILYLLANYSNGDTKAEMQEVLRLIYLLQVYQMELEMQNEELRQTQVALQQSQKDLQDAYEMSDFGFLTLDTSNTIIKTNLTMTAMLNINRDDLIDHRITDFISPPDQDTFYFFRLQALKSQVLESCELNLLKSDGSHVAVRLQCEGLNGVNNGDVKKLKILVRPRSFQHLPDLN</sequence>
<organism evidence="4">
    <name type="scientific">Magnetococcus massalia (strain MO-1)</name>
    <dbReference type="NCBI Taxonomy" id="451514"/>
    <lineage>
        <taxon>Bacteria</taxon>
        <taxon>Pseudomonadati</taxon>
        <taxon>Pseudomonadota</taxon>
        <taxon>Magnetococcia</taxon>
        <taxon>Magnetococcales</taxon>
        <taxon>Magnetococcaceae</taxon>
        <taxon>Magnetococcus</taxon>
    </lineage>
</organism>
<dbReference type="InterPro" id="IPR002645">
    <property type="entry name" value="STAS_dom"/>
</dbReference>
<dbReference type="PROSITE" id="PS50112">
    <property type="entry name" value="PAS"/>
    <property type="match status" value="1"/>
</dbReference>
<evidence type="ECO:0000259" key="2">
    <source>
        <dbReference type="PROSITE" id="PS50112"/>
    </source>
</evidence>
<evidence type="ECO:0008006" key="5">
    <source>
        <dbReference type="Google" id="ProtNLM"/>
    </source>
</evidence>
<dbReference type="Gene3D" id="3.30.750.24">
    <property type="entry name" value="STAS domain"/>
    <property type="match status" value="1"/>
</dbReference>
<feature type="domain" description="STAS" evidence="3">
    <location>
        <begin position="55"/>
        <end position="118"/>
    </location>
</feature>
<dbReference type="Gene3D" id="3.30.450.20">
    <property type="entry name" value="PAS domain"/>
    <property type="match status" value="1"/>
</dbReference>
<dbReference type="PROSITE" id="PS50801">
    <property type="entry name" value="STAS"/>
    <property type="match status" value="1"/>
</dbReference>
<dbReference type="SUPFAM" id="SSF55785">
    <property type="entry name" value="PYP-like sensor domain (PAS domain)"/>
    <property type="match status" value="1"/>
</dbReference>
<accession>A0A1S7LEE1</accession>
<dbReference type="Pfam" id="PF13426">
    <property type="entry name" value="PAS_9"/>
    <property type="match status" value="1"/>
</dbReference>